<evidence type="ECO:0000313" key="3">
    <source>
        <dbReference type="Proteomes" id="UP000218831"/>
    </source>
</evidence>
<evidence type="ECO:0000256" key="1">
    <source>
        <dbReference type="SAM" id="SignalP"/>
    </source>
</evidence>
<dbReference type="Proteomes" id="UP000218831">
    <property type="component" value="Unassembled WGS sequence"/>
</dbReference>
<dbReference type="RefSeq" id="WP_095606559.1">
    <property type="nucleotide sequence ID" value="NZ_NSKE01000006.1"/>
</dbReference>
<comment type="caution">
    <text evidence="2">The sequence shown here is derived from an EMBL/GenBank/DDBJ whole genome shotgun (WGS) entry which is preliminary data.</text>
</comment>
<proteinExistence type="predicted"/>
<keyword evidence="3" id="KW-1185">Reference proteome</keyword>
<keyword evidence="1" id="KW-0732">Signal</keyword>
<evidence type="ECO:0000313" key="2">
    <source>
        <dbReference type="EMBL" id="PAU93883.1"/>
    </source>
</evidence>
<dbReference type="PROSITE" id="PS51257">
    <property type="entry name" value="PROKAR_LIPOPROTEIN"/>
    <property type="match status" value="1"/>
</dbReference>
<organism evidence="2 3">
    <name type="scientific">Fodinibius salipaludis</name>
    <dbReference type="NCBI Taxonomy" id="2032627"/>
    <lineage>
        <taxon>Bacteria</taxon>
        <taxon>Pseudomonadati</taxon>
        <taxon>Balneolota</taxon>
        <taxon>Balneolia</taxon>
        <taxon>Balneolales</taxon>
        <taxon>Balneolaceae</taxon>
        <taxon>Fodinibius</taxon>
    </lineage>
</organism>
<accession>A0A2A2GAK4</accession>
<sequence length="144" mass="16414">MKWSLYVLSILLLILGCSQDKQSASQTLSLALSDRNGQLHVVDYQVRDQAFVKSRQQGRYQAHIFDEGNVLQKINFERIEYPATDNSNAEIDFYATVPLLPNADRIEIYMLDGSSGHYQLKTDNPLLTWQIPQNVALKSQPVNE</sequence>
<gene>
    <name evidence="2" type="ORF">CK503_09425</name>
</gene>
<dbReference type="EMBL" id="NSKE01000006">
    <property type="protein sequence ID" value="PAU93883.1"/>
    <property type="molecule type" value="Genomic_DNA"/>
</dbReference>
<name>A0A2A2GAK4_9BACT</name>
<evidence type="ECO:0008006" key="4">
    <source>
        <dbReference type="Google" id="ProtNLM"/>
    </source>
</evidence>
<feature type="chain" id="PRO_5012109867" description="Lipoprotein" evidence="1">
    <location>
        <begin position="24"/>
        <end position="144"/>
    </location>
</feature>
<protein>
    <recommendedName>
        <fullName evidence="4">Lipoprotein</fullName>
    </recommendedName>
</protein>
<dbReference type="AlphaFoldDB" id="A0A2A2GAK4"/>
<feature type="signal peptide" evidence="1">
    <location>
        <begin position="1"/>
        <end position="23"/>
    </location>
</feature>
<reference evidence="2 3" key="1">
    <citation type="submission" date="2017-08" db="EMBL/GenBank/DDBJ databases">
        <title>Aliifodinibius alkalisoli sp. nov., isolated from saline alkaline soil.</title>
        <authorList>
            <person name="Liu D."/>
            <person name="Zhang G."/>
        </authorList>
    </citation>
    <scope>NUCLEOTIDE SEQUENCE [LARGE SCALE GENOMIC DNA]</scope>
    <source>
        <strain evidence="2 3">WN023</strain>
    </source>
</reference>